<dbReference type="InterPro" id="IPR004151">
    <property type="entry name" value="7TM_GPCR_serpentine_rcpt_Sre"/>
</dbReference>
<evidence type="ECO:0000256" key="2">
    <source>
        <dbReference type="SAM" id="MobiDB-lite"/>
    </source>
</evidence>
<keyword evidence="5" id="KW-1185">Reference proteome</keyword>
<keyword evidence="3" id="KW-0472">Membrane</keyword>
<organism evidence="4 5">
    <name type="scientific">Ancylostoma ceylanicum</name>
    <dbReference type="NCBI Taxonomy" id="53326"/>
    <lineage>
        <taxon>Eukaryota</taxon>
        <taxon>Metazoa</taxon>
        <taxon>Ecdysozoa</taxon>
        <taxon>Nematoda</taxon>
        <taxon>Chromadorea</taxon>
        <taxon>Rhabditida</taxon>
        <taxon>Rhabditina</taxon>
        <taxon>Rhabditomorpha</taxon>
        <taxon>Strongyloidea</taxon>
        <taxon>Ancylostomatidae</taxon>
        <taxon>Ancylostomatinae</taxon>
        <taxon>Ancylostoma</taxon>
    </lineage>
</organism>
<gene>
    <name evidence="4" type="primary">Acey_s0508.g2711</name>
    <name evidence="4" type="ORF">Y032_0508g2711</name>
</gene>
<evidence type="ECO:0000256" key="3">
    <source>
        <dbReference type="SAM" id="Phobius"/>
    </source>
</evidence>
<reference evidence="5" key="1">
    <citation type="journal article" date="2015" name="Nat. Genet.">
        <title>The genome and transcriptome of the zoonotic hookworm Ancylostoma ceylanicum identify infection-specific gene families.</title>
        <authorList>
            <person name="Schwarz E.M."/>
            <person name="Hu Y."/>
            <person name="Antoshechkin I."/>
            <person name="Miller M.M."/>
            <person name="Sternberg P.W."/>
            <person name="Aroian R.V."/>
        </authorList>
    </citation>
    <scope>NUCLEOTIDE SEQUENCE</scope>
    <source>
        <strain evidence="5">HY135</strain>
    </source>
</reference>
<name>A0A016WT61_9BILA</name>
<feature type="region of interest" description="Disordered" evidence="2">
    <location>
        <begin position="325"/>
        <end position="569"/>
    </location>
</feature>
<accession>A0A016WT61</accession>
<evidence type="ECO:0000256" key="1">
    <source>
        <dbReference type="ARBA" id="ARBA00006803"/>
    </source>
</evidence>
<dbReference type="EMBL" id="JARK01000108">
    <property type="protein sequence ID" value="EYC42989.1"/>
    <property type="molecule type" value="Genomic_DNA"/>
</dbReference>
<comment type="caution">
    <text evidence="4">The sequence shown here is derived from an EMBL/GenBank/DDBJ whole genome shotgun (WGS) entry which is preliminary data.</text>
</comment>
<feature type="transmembrane region" description="Helical" evidence="3">
    <location>
        <begin position="78"/>
        <end position="99"/>
    </location>
</feature>
<dbReference type="Pfam" id="PF03125">
    <property type="entry name" value="Sre"/>
    <property type="match status" value="1"/>
</dbReference>
<feature type="transmembrane region" description="Helical" evidence="3">
    <location>
        <begin position="111"/>
        <end position="135"/>
    </location>
</feature>
<dbReference type="GO" id="GO:0016020">
    <property type="term" value="C:membrane"/>
    <property type="evidence" value="ECO:0007669"/>
    <property type="project" value="InterPro"/>
</dbReference>
<dbReference type="GO" id="GO:0007606">
    <property type="term" value="P:sensory perception of chemical stimulus"/>
    <property type="evidence" value="ECO:0007669"/>
    <property type="project" value="InterPro"/>
</dbReference>
<dbReference type="PANTHER" id="PTHR47518">
    <property type="entry name" value="SERPENTINE RECEPTOR CLASS EPSILON-13-RELATED"/>
    <property type="match status" value="1"/>
</dbReference>
<protein>
    <submittedName>
        <fullName evidence="4">Uncharacterized protein</fullName>
    </submittedName>
</protein>
<dbReference type="InterPro" id="IPR052854">
    <property type="entry name" value="Serpentine_rcpt_epsilon"/>
</dbReference>
<comment type="similarity">
    <text evidence="1">Belongs to the nematode receptor-like protein sre family.</text>
</comment>
<proteinExistence type="inferred from homology"/>
<dbReference type="AlphaFoldDB" id="A0A016WT61"/>
<evidence type="ECO:0000313" key="4">
    <source>
        <dbReference type="EMBL" id="EYC42989.1"/>
    </source>
</evidence>
<dbReference type="OrthoDB" id="5834256at2759"/>
<dbReference type="Proteomes" id="UP000024635">
    <property type="component" value="Unassembled WGS sequence"/>
</dbReference>
<sequence>MEHSFLLLFLVLLSYTLCSVFAIIGTLIVMFDSAPLVVQASTCLYYFCYYYINGLMFCLVVERLLATVMMRTYEHNRRWWPVALSQPFAIGLAVGNFFLPNLFSRSLTMLSLYALNILCLIALLLINYRITTALTGSGASLSTRYQITENIRTIRVLLPTVLFDALVSVVDVCGSIIFEVHHIFEISRCSDDNYIKFFYGFTTLSAIFEFLVPLSLLLSHPAYRRHSLLLYERQPLRIHSSIVKDKTLPKVVNVLGIEIANASEQAYFENLSRDARAPLPQKCTLCIALSPLLGAGSKPYSATPKAAAILLEEYSGFGRRCRRQRRPTVAAVVDNSDRPSPLSSTTATDRRRCRRQQRPTVAAVVDNSDRPSPLSSTTATDRRRCRRQQRPTVAAVVDNSDRPSPLSSTTATDRRRCRRQQRPTVAAVVDNSDRPSPLSSTTATDRRRCRRQQRPTVAAVVDNSDRPSPLSSTTATDRRRCRRQQRPTVAAVVDNSDRPSPLSSTTATDRRRCRRQQRPTVAAVVDNSDRPSPLSSTTATDRRRCRRQQRPTVAAVVDNSDRPSPLSSTTATDRLTKALSAESLLNRINTDEEALIDC</sequence>
<feature type="transmembrane region" description="Helical" evidence="3">
    <location>
        <begin position="198"/>
        <end position="218"/>
    </location>
</feature>
<keyword evidence="3" id="KW-0812">Transmembrane</keyword>
<dbReference type="PANTHER" id="PTHR47518:SF8">
    <property type="entry name" value="G PROTEIN-COUPLED RECEPTOR"/>
    <property type="match status" value="1"/>
</dbReference>
<evidence type="ECO:0000313" key="5">
    <source>
        <dbReference type="Proteomes" id="UP000024635"/>
    </source>
</evidence>
<keyword evidence="3" id="KW-1133">Transmembrane helix</keyword>
<feature type="transmembrane region" description="Helical" evidence="3">
    <location>
        <begin position="43"/>
        <end position="66"/>
    </location>
</feature>
<feature type="transmembrane region" description="Helical" evidence="3">
    <location>
        <begin position="7"/>
        <end position="31"/>
    </location>
</feature>